<reference evidence="2 3" key="2">
    <citation type="submission" date="2024-07" db="EMBL/GenBank/DDBJ databases">
        <authorList>
            <person name="Akdeniz Z."/>
        </authorList>
    </citation>
    <scope>NUCLEOTIDE SEQUENCE [LARGE SCALE GENOMIC DNA]</scope>
</reference>
<organism evidence="1">
    <name type="scientific">Hexamita inflata</name>
    <dbReference type="NCBI Taxonomy" id="28002"/>
    <lineage>
        <taxon>Eukaryota</taxon>
        <taxon>Metamonada</taxon>
        <taxon>Diplomonadida</taxon>
        <taxon>Hexamitidae</taxon>
        <taxon>Hexamitinae</taxon>
        <taxon>Hexamita</taxon>
    </lineage>
</organism>
<gene>
    <name evidence="1" type="ORF">HINF_LOCUS54013</name>
    <name evidence="2" type="ORF">HINF_LOCUS63663</name>
</gene>
<name>A0AA86QY83_9EUKA</name>
<dbReference type="PROSITE" id="PS51257">
    <property type="entry name" value="PROKAR_LIPOPROTEIN"/>
    <property type="match status" value="1"/>
</dbReference>
<evidence type="ECO:0000313" key="1">
    <source>
        <dbReference type="EMBL" id="CAI9966368.1"/>
    </source>
</evidence>
<dbReference type="EMBL" id="CATOUU010001006">
    <property type="protein sequence ID" value="CAI9966368.1"/>
    <property type="molecule type" value="Genomic_DNA"/>
</dbReference>
<keyword evidence="3" id="KW-1185">Reference proteome</keyword>
<proteinExistence type="predicted"/>
<accession>A0AA86QY83</accession>
<reference evidence="1" key="1">
    <citation type="submission" date="2023-06" db="EMBL/GenBank/DDBJ databases">
        <authorList>
            <person name="Kurt Z."/>
        </authorList>
    </citation>
    <scope>NUCLEOTIDE SEQUENCE</scope>
</reference>
<evidence type="ECO:0000313" key="3">
    <source>
        <dbReference type="Proteomes" id="UP001642409"/>
    </source>
</evidence>
<sequence>MIYGERYPYLVNFKSVFIGKLYSTGIQLAIIFISCNRKHICRNICESYNLNSLIQSVYQHAIILVLRRQMTVATKSSNFLIQISLLQFKENAASDAKESTFVVKLHFTNIMTRVHISEAQAAKLADAFVSMVNRCYEQKAVEFGEALNFFLGLSMSDKRAFQWRELDATIGHPGYKTKSFSYKYVTEVLSAKQREKWPAELKQLALKYFREETEQNGDALGSDLWGTTRAKRQQLINRIHDRILESHQEANYPKKALVDMLRHYMNRSELNMSQMSMQYTPSVKTEEASFGSISVLFEDL</sequence>
<evidence type="ECO:0000313" key="2">
    <source>
        <dbReference type="EMBL" id="CAL6087473.1"/>
    </source>
</evidence>
<comment type="caution">
    <text evidence="1">The sequence shown here is derived from an EMBL/GenBank/DDBJ whole genome shotgun (WGS) entry which is preliminary data.</text>
</comment>
<dbReference type="Proteomes" id="UP001642409">
    <property type="component" value="Unassembled WGS sequence"/>
</dbReference>
<dbReference type="AlphaFoldDB" id="A0AA86QY83"/>
<protein>
    <submittedName>
        <fullName evidence="2">Hypothetical_protein</fullName>
    </submittedName>
</protein>
<dbReference type="EMBL" id="CAXDID020000401">
    <property type="protein sequence ID" value="CAL6087473.1"/>
    <property type="molecule type" value="Genomic_DNA"/>
</dbReference>